<dbReference type="PANTHER" id="PTHR47840">
    <property type="entry name" value="ZN(II)2CYS6 TRANSCRIPTION FACTOR (EUROFUNG)-RELATED"/>
    <property type="match status" value="1"/>
</dbReference>
<dbReference type="InterPro" id="IPR036864">
    <property type="entry name" value="Zn2-C6_fun-type_DNA-bd_sf"/>
</dbReference>
<keyword evidence="1" id="KW-0479">Metal-binding</keyword>
<evidence type="ECO:0000256" key="2">
    <source>
        <dbReference type="ARBA" id="ARBA00023015"/>
    </source>
</evidence>
<dbReference type="GO" id="GO:0003677">
    <property type="term" value="F:DNA binding"/>
    <property type="evidence" value="ECO:0007669"/>
    <property type="project" value="InterPro"/>
</dbReference>
<name>A0A6G1G1Y0_9PEZI</name>
<dbReference type="GO" id="GO:0000981">
    <property type="term" value="F:DNA-binding transcription factor activity, RNA polymerase II-specific"/>
    <property type="evidence" value="ECO:0007669"/>
    <property type="project" value="InterPro"/>
</dbReference>
<dbReference type="CDD" id="cd12148">
    <property type="entry name" value="fungal_TF_MHR"/>
    <property type="match status" value="1"/>
</dbReference>
<dbReference type="EMBL" id="ML975159">
    <property type="protein sequence ID" value="KAF1811992.1"/>
    <property type="molecule type" value="Genomic_DNA"/>
</dbReference>
<keyword evidence="8" id="KW-1185">Reference proteome</keyword>
<evidence type="ECO:0000256" key="5">
    <source>
        <dbReference type="SAM" id="MobiDB-lite"/>
    </source>
</evidence>
<feature type="region of interest" description="Disordered" evidence="5">
    <location>
        <begin position="584"/>
        <end position="603"/>
    </location>
</feature>
<gene>
    <name evidence="7 9" type="ORF">P152DRAFT_417899</name>
</gene>
<keyword evidence="3" id="KW-0804">Transcription</keyword>
<reference evidence="9" key="2">
    <citation type="submission" date="2020-04" db="EMBL/GenBank/DDBJ databases">
        <authorList>
            <consortium name="NCBI Genome Project"/>
        </authorList>
    </citation>
    <scope>NUCLEOTIDE SEQUENCE</scope>
    <source>
        <strain evidence="9">CBS 781.70</strain>
    </source>
</reference>
<reference evidence="7 9" key="1">
    <citation type="submission" date="2020-01" db="EMBL/GenBank/DDBJ databases">
        <authorList>
            <consortium name="DOE Joint Genome Institute"/>
            <person name="Haridas S."/>
            <person name="Albert R."/>
            <person name="Binder M."/>
            <person name="Bloem J."/>
            <person name="Labutti K."/>
            <person name="Salamov A."/>
            <person name="Andreopoulos B."/>
            <person name="Baker S.E."/>
            <person name="Barry K."/>
            <person name="Bills G."/>
            <person name="Bluhm B.H."/>
            <person name="Cannon C."/>
            <person name="Castanera R."/>
            <person name="Culley D.E."/>
            <person name="Daum C."/>
            <person name="Ezra D."/>
            <person name="Gonzalez J.B."/>
            <person name="Henrissat B."/>
            <person name="Kuo A."/>
            <person name="Liang C."/>
            <person name="Lipzen A."/>
            <person name="Lutzoni F."/>
            <person name="Magnuson J."/>
            <person name="Mondo S."/>
            <person name="Nolan M."/>
            <person name="Ohm R."/>
            <person name="Pangilinan J."/>
            <person name="Park H.-J."/>
            <person name="Ramirez L."/>
            <person name="Alfaro M."/>
            <person name="Sun H."/>
            <person name="Tritt A."/>
            <person name="Yoshinaga Y."/>
            <person name="Zwiers L.-H."/>
            <person name="Turgeon B.G."/>
            <person name="Goodwin S.B."/>
            <person name="Spatafora J.W."/>
            <person name="Crous P.W."/>
            <person name="Grigoriev I.V."/>
        </authorList>
    </citation>
    <scope>NUCLEOTIDE SEQUENCE</scope>
    <source>
        <strain evidence="7 9">CBS 781.70</strain>
    </source>
</reference>
<dbReference type="PROSITE" id="PS00463">
    <property type="entry name" value="ZN2_CY6_FUNGAL_1"/>
    <property type="match status" value="1"/>
</dbReference>
<evidence type="ECO:0000256" key="1">
    <source>
        <dbReference type="ARBA" id="ARBA00022723"/>
    </source>
</evidence>
<dbReference type="RefSeq" id="XP_033533623.1">
    <property type="nucleotide sequence ID" value="XM_033677096.1"/>
</dbReference>
<evidence type="ECO:0000259" key="6">
    <source>
        <dbReference type="PROSITE" id="PS50048"/>
    </source>
</evidence>
<keyword evidence="4" id="KW-0539">Nucleus</keyword>
<feature type="region of interest" description="Disordered" evidence="5">
    <location>
        <begin position="116"/>
        <end position="142"/>
    </location>
</feature>
<sequence length="734" mass="81518">MSEPNPDHESPSSHEPPAAKRRKVRKGTQSCWECKRRKIRCTFAASRESICDGCKSRRTKCIGQEFCDERTTARRREKVGRLEMLVEQAITTSTGDRSNASCRDRRNVAAVTHCLDDHSITGPKSPGPSRPGLVPSPSWQIRSRDNHSEVSRALIAVWPCQNELDRILSVPVSMSVLLHGVVCRPYSGLLNGDMPSPRDMLKLPPPESHPVLIARRLLLLGTFLQGIPSSSLKDLVGLGSDYRDIESRVVDAARLVTNNDDLVGSLEGIECIMIESMYHNNEGNLRRAWLIGRRAMVLAQVMALHRGSDSPPPTILDIETRDRIHPEHMWFRLVCSDRYLSLMLGLPQGSVENIFATPTALEQCTPIERMERLESVAGGLILQRNSVDLPELSLTHKVDKLLQEAAASMSAQWWLTPHLASITGDDVDAFTETIRAMNQFTHYHLLLQLHLPYILQRSPDRKYDYSKITAVNASRDTLSRFLSLCNSNAATYCRGIDFLAFIASTTLCLAHIDARRHHRTETGDGATVFQFLAHQRLGDRGMMERTLASMEQMAEVGNDVVATKISGMLRHLLAFEADSADGGAYSTSASPGARDEKFHAGSNSSDAGDVLRIYVPYFGTINIERCGHRFPNQATRTRSVPQAPHFDVEVIPSTPTITSYHEREPELQGAWAPVFSPSHFDLPGLPHQATLVAEDQDVPGLVTEMNWLSPGVDMGWLENIIGDTIEPAVPEPEA</sequence>
<reference evidence="9" key="3">
    <citation type="submission" date="2025-04" db="UniProtKB">
        <authorList>
            <consortium name="RefSeq"/>
        </authorList>
    </citation>
    <scope>IDENTIFICATION</scope>
    <source>
        <strain evidence="9">CBS 781.70</strain>
    </source>
</reference>
<dbReference type="PROSITE" id="PS50048">
    <property type="entry name" value="ZN2_CY6_FUNGAL_2"/>
    <property type="match status" value="1"/>
</dbReference>
<dbReference type="SUPFAM" id="SSF57701">
    <property type="entry name" value="Zn2/Cys6 DNA-binding domain"/>
    <property type="match status" value="1"/>
</dbReference>
<accession>A0A6G1G1Y0</accession>
<dbReference type="AlphaFoldDB" id="A0A6G1G1Y0"/>
<dbReference type="Gene3D" id="4.10.240.10">
    <property type="entry name" value="Zn(2)-C6 fungal-type DNA-binding domain"/>
    <property type="match status" value="1"/>
</dbReference>
<dbReference type="InterPro" id="IPR007219">
    <property type="entry name" value="XnlR_reg_dom"/>
</dbReference>
<dbReference type="GO" id="GO:0008270">
    <property type="term" value="F:zinc ion binding"/>
    <property type="evidence" value="ECO:0007669"/>
    <property type="project" value="InterPro"/>
</dbReference>
<evidence type="ECO:0000256" key="4">
    <source>
        <dbReference type="ARBA" id="ARBA00023242"/>
    </source>
</evidence>
<dbReference type="InterPro" id="IPR001138">
    <property type="entry name" value="Zn2Cys6_DnaBD"/>
</dbReference>
<evidence type="ECO:0000313" key="7">
    <source>
        <dbReference type="EMBL" id="KAF1811992.1"/>
    </source>
</evidence>
<proteinExistence type="predicted"/>
<protein>
    <recommendedName>
        <fullName evidence="6">Zn(2)-C6 fungal-type domain-containing protein</fullName>
    </recommendedName>
</protein>
<dbReference type="OrthoDB" id="5392779at2759"/>
<dbReference type="SMART" id="SM00906">
    <property type="entry name" value="Fungal_trans"/>
    <property type="match status" value="1"/>
</dbReference>
<evidence type="ECO:0000256" key="3">
    <source>
        <dbReference type="ARBA" id="ARBA00023163"/>
    </source>
</evidence>
<feature type="compositionally biased region" description="Basic and acidic residues" evidence="5">
    <location>
        <begin position="1"/>
        <end position="12"/>
    </location>
</feature>
<dbReference type="Proteomes" id="UP000504638">
    <property type="component" value="Unplaced"/>
</dbReference>
<dbReference type="CDD" id="cd00067">
    <property type="entry name" value="GAL4"/>
    <property type="match status" value="1"/>
</dbReference>
<feature type="domain" description="Zn(2)-C6 fungal-type" evidence="6">
    <location>
        <begin position="30"/>
        <end position="61"/>
    </location>
</feature>
<dbReference type="PANTHER" id="PTHR47840:SF1">
    <property type="entry name" value="ZN(II)2CYS6 TRANSCRIPTION FACTOR (EUROFUNG)"/>
    <property type="match status" value="1"/>
</dbReference>
<evidence type="ECO:0000313" key="8">
    <source>
        <dbReference type="Proteomes" id="UP000504638"/>
    </source>
</evidence>
<dbReference type="GeneID" id="54417666"/>
<organism evidence="7">
    <name type="scientific">Eremomyces bilateralis CBS 781.70</name>
    <dbReference type="NCBI Taxonomy" id="1392243"/>
    <lineage>
        <taxon>Eukaryota</taxon>
        <taxon>Fungi</taxon>
        <taxon>Dikarya</taxon>
        <taxon>Ascomycota</taxon>
        <taxon>Pezizomycotina</taxon>
        <taxon>Dothideomycetes</taxon>
        <taxon>Dothideomycetes incertae sedis</taxon>
        <taxon>Eremomycetales</taxon>
        <taxon>Eremomycetaceae</taxon>
        <taxon>Eremomyces</taxon>
    </lineage>
</organism>
<evidence type="ECO:0000313" key="9">
    <source>
        <dbReference type="RefSeq" id="XP_033533623.1"/>
    </source>
</evidence>
<dbReference type="GO" id="GO:0006351">
    <property type="term" value="P:DNA-templated transcription"/>
    <property type="evidence" value="ECO:0007669"/>
    <property type="project" value="InterPro"/>
</dbReference>
<keyword evidence="2" id="KW-0805">Transcription regulation</keyword>
<feature type="region of interest" description="Disordered" evidence="5">
    <location>
        <begin position="1"/>
        <end position="23"/>
    </location>
</feature>